<dbReference type="OrthoDB" id="127243at2759"/>
<dbReference type="Proteomes" id="UP000237271">
    <property type="component" value="Unassembled WGS sequence"/>
</dbReference>
<proteinExistence type="predicted"/>
<evidence type="ECO:0000313" key="2">
    <source>
        <dbReference type="Proteomes" id="UP000237271"/>
    </source>
</evidence>
<organism evidence="1 2">
    <name type="scientific">Phytophthora palmivora</name>
    <dbReference type="NCBI Taxonomy" id="4796"/>
    <lineage>
        <taxon>Eukaryota</taxon>
        <taxon>Sar</taxon>
        <taxon>Stramenopiles</taxon>
        <taxon>Oomycota</taxon>
        <taxon>Peronosporomycetes</taxon>
        <taxon>Peronosporales</taxon>
        <taxon>Peronosporaceae</taxon>
        <taxon>Phytophthora</taxon>
    </lineage>
</organism>
<comment type="caution">
    <text evidence="1">The sequence shown here is derived from an EMBL/GenBank/DDBJ whole genome shotgun (WGS) entry which is preliminary data.</text>
</comment>
<name>A0A2P4XNZ0_9STRA</name>
<evidence type="ECO:0000313" key="1">
    <source>
        <dbReference type="EMBL" id="POM67257.1"/>
    </source>
</evidence>
<dbReference type="EMBL" id="NCKW01009456">
    <property type="protein sequence ID" value="POM67257.1"/>
    <property type="molecule type" value="Genomic_DNA"/>
</dbReference>
<reference evidence="1 2" key="1">
    <citation type="journal article" date="2017" name="Genome Biol. Evol.">
        <title>Phytophthora megakarya and P. palmivora, closely related causal agents of cacao black pod rot, underwent increases in genome sizes and gene numbers by different mechanisms.</title>
        <authorList>
            <person name="Ali S.S."/>
            <person name="Shao J."/>
            <person name="Lary D.J."/>
            <person name="Kronmiller B."/>
            <person name="Shen D."/>
            <person name="Strem M.D."/>
            <person name="Amoako-Attah I."/>
            <person name="Akrofi A.Y."/>
            <person name="Begoude B.A."/>
            <person name="Ten Hoopen G.M."/>
            <person name="Coulibaly K."/>
            <person name="Kebe B.I."/>
            <person name="Melnick R.L."/>
            <person name="Guiltinan M.J."/>
            <person name="Tyler B.M."/>
            <person name="Meinhardt L.W."/>
            <person name="Bailey B.A."/>
        </authorList>
    </citation>
    <scope>NUCLEOTIDE SEQUENCE [LARGE SCALE GENOMIC DNA]</scope>
    <source>
        <strain evidence="2">sbr112.9</strain>
    </source>
</reference>
<protein>
    <submittedName>
        <fullName evidence="1">Uncharacterized protein</fullName>
    </submittedName>
</protein>
<sequence length="59" mass="6840">MHWYSSTSCIARIVQNEEVLREIFCDGIALARYGDAVIMLNRIQVILADGSFWMNARQY</sequence>
<keyword evidence="2" id="KW-1185">Reference proteome</keyword>
<accession>A0A2P4XNZ0</accession>
<gene>
    <name evidence="1" type="ORF">PHPALM_16772</name>
</gene>
<dbReference type="AlphaFoldDB" id="A0A2P4XNZ0"/>